<sequence length="199" mass="21708">MLAIVCFAYLSSVHAQRIIHGVGTGVFVDGSSKTETKASSVLNYSVRVSFAETDNTSLSLGIPFSAGINGVDEYYYDSYTGEYGYNNLGFMVNVPLMFNFNIGAGSAEGCQNRMGFFIGGGFAYHISSVDRKIPELYYDYIAYDDLHTTASTIGPAANIGLRIGIGARKRHNIEINTFYMKGVTSYKPHIGGLTCLFNF</sequence>
<evidence type="ECO:0000313" key="1">
    <source>
        <dbReference type="EMBL" id="ACU61032.1"/>
    </source>
</evidence>
<reference evidence="1 2" key="2">
    <citation type="journal article" date="2010" name="Stand. Genomic Sci.">
        <title>Complete genome sequence of Chitinophaga pinensis type strain (UQM 2034).</title>
        <authorList>
            <person name="Glavina Del Rio T."/>
            <person name="Abt B."/>
            <person name="Spring S."/>
            <person name="Lapidus A."/>
            <person name="Nolan M."/>
            <person name="Tice H."/>
            <person name="Copeland A."/>
            <person name="Cheng J.F."/>
            <person name="Chen F."/>
            <person name="Bruce D."/>
            <person name="Goodwin L."/>
            <person name="Pitluck S."/>
            <person name="Ivanova N."/>
            <person name="Mavromatis K."/>
            <person name="Mikhailova N."/>
            <person name="Pati A."/>
            <person name="Chen A."/>
            <person name="Palaniappan K."/>
            <person name="Land M."/>
            <person name="Hauser L."/>
            <person name="Chang Y.J."/>
            <person name="Jeffries C.D."/>
            <person name="Chain P."/>
            <person name="Saunders E."/>
            <person name="Detter J.C."/>
            <person name="Brettin T."/>
            <person name="Rohde M."/>
            <person name="Goker M."/>
            <person name="Bristow J."/>
            <person name="Eisen J.A."/>
            <person name="Markowitz V."/>
            <person name="Hugenholtz P."/>
            <person name="Kyrpides N.C."/>
            <person name="Klenk H.P."/>
            <person name="Lucas S."/>
        </authorList>
    </citation>
    <scope>NUCLEOTIDE SEQUENCE [LARGE SCALE GENOMIC DNA]</scope>
    <source>
        <strain evidence="2">ATCC 43595 / DSM 2588 / LMG 13176 / NBRC 15968 / NCIMB 11800 / UQM 2034</strain>
    </source>
</reference>
<protein>
    <submittedName>
        <fullName evidence="1">Uncharacterized protein</fullName>
    </submittedName>
</protein>
<organism evidence="1 2">
    <name type="scientific">Chitinophaga pinensis (strain ATCC 43595 / DSM 2588 / LMG 13176 / NBRC 15968 / NCIMB 11800 / UQM 2034)</name>
    <dbReference type="NCBI Taxonomy" id="485918"/>
    <lineage>
        <taxon>Bacteria</taxon>
        <taxon>Pseudomonadati</taxon>
        <taxon>Bacteroidota</taxon>
        <taxon>Chitinophagia</taxon>
        <taxon>Chitinophagales</taxon>
        <taxon>Chitinophagaceae</taxon>
        <taxon>Chitinophaga</taxon>
    </lineage>
</organism>
<accession>A0A979G594</accession>
<dbReference type="AlphaFoldDB" id="A0A979G594"/>
<gene>
    <name evidence="1" type="ordered locus">Cpin_3569</name>
</gene>
<reference evidence="2" key="1">
    <citation type="submission" date="2009-08" db="EMBL/GenBank/DDBJ databases">
        <title>The complete genome of Chitinophaga pinensis DSM 2588.</title>
        <authorList>
            <consortium name="US DOE Joint Genome Institute (JGI-PGF)"/>
            <person name="Lucas S."/>
            <person name="Copeland A."/>
            <person name="Lapidus A."/>
            <person name="Glavina del Rio T."/>
            <person name="Dalin E."/>
            <person name="Tice H."/>
            <person name="Bruce D."/>
            <person name="Goodwin L."/>
            <person name="Pitluck S."/>
            <person name="Kyrpides N."/>
            <person name="Mavromatis K."/>
            <person name="Ivanova N."/>
            <person name="Mikhailova N."/>
            <person name="Sims D."/>
            <person name="Meinche L."/>
            <person name="Brettin T."/>
            <person name="Detter J.C."/>
            <person name="Han C."/>
            <person name="Larimer F."/>
            <person name="Land M."/>
            <person name="Hauser L."/>
            <person name="Markowitz V."/>
            <person name="Cheng J.-F."/>
            <person name="Hugenholtz P."/>
            <person name="Woyke T."/>
            <person name="Wu D."/>
            <person name="Spring S."/>
            <person name="Klenk H.-P."/>
            <person name="Eisen J.A."/>
        </authorList>
    </citation>
    <scope>NUCLEOTIDE SEQUENCE [LARGE SCALE GENOMIC DNA]</scope>
    <source>
        <strain evidence="2">ATCC 43595 / DSM 2588 / LMG 13176 / NBRC 15968 / NCIMB 11800 / UQM 2034</strain>
    </source>
</reference>
<name>A0A979G594_CHIPD</name>
<dbReference type="EMBL" id="CP001699">
    <property type="protein sequence ID" value="ACU61032.1"/>
    <property type="molecule type" value="Genomic_DNA"/>
</dbReference>
<evidence type="ECO:0000313" key="2">
    <source>
        <dbReference type="Proteomes" id="UP000002215"/>
    </source>
</evidence>
<dbReference type="Proteomes" id="UP000002215">
    <property type="component" value="Chromosome"/>
</dbReference>
<dbReference type="KEGG" id="cpi:Cpin_3569"/>
<proteinExistence type="predicted"/>